<dbReference type="EMBL" id="FNIR01000015">
    <property type="protein sequence ID" value="SDP53027.1"/>
    <property type="molecule type" value="Genomic_DNA"/>
</dbReference>
<evidence type="ECO:0000313" key="3">
    <source>
        <dbReference type="EMBL" id="SDP53027.1"/>
    </source>
</evidence>
<dbReference type="Proteomes" id="UP000199088">
    <property type="component" value="Unassembled WGS sequence"/>
</dbReference>
<evidence type="ECO:0008006" key="5">
    <source>
        <dbReference type="Google" id="ProtNLM"/>
    </source>
</evidence>
<evidence type="ECO:0000313" key="4">
    <source>
        <dbReference type="Proteomes" id="UP000199088"/>
    </source>
</evidence>
<feature type="signal peptide" evidence="2">
    <location>
        <begin position="1"/>
        <end position="24"/>
    </location>
</feature>
<accession>A0A1H0TG69</accession>
<feature type="chain" id="PRO_5039053831" description="Lipoprotein" evidence="2">
    <location>
        <begin position="25"/>
        <end position="172"/>
    </location>
</feature>
<evidence type="ECO:0000256" key="1">
    <source>
        <dbReference type="SAM" id="MobiDB-lite"/>
    </source>
</evidence>
<dbReference type="AlphaFoldDB" id="A0A1H0TG69"/>
<dbReference type="STRING" id="1052260.SAMN05660199_04155"/>
<keyword evidence="2" id="KW-0732">Signal</keyword>
<feature type="region of interest" description="Disordered" evidence="1">
    <location>
        <begin position="26"/>
        <end position="56"/>
    </location>
</feature>
<feature type="compositionally biased region" description="Low complexity" evidence="1">
    <location>
        <begin position="26"/>
        <end position="50"/>
    </location>
</feature>
<protein>
    <recommendedName>
        <fullName evidence="5">Lipoprotein</fullName>
    </recommendedName>
</protein>
<keyword evidence="4" id="KW-1185">Reference proteome</keyword>
<gene>
    <name evidence="3" type="ORF">SAMN05660199_04155</name>
</gene>
<organism evidence="3 4">
    <name type="scientific">Klenkia soli</name>
    <dbReference type="NCBI Taxonomy" id="1052260"/>
    <lineage>
        <taxon>Bacteria</taxon>
        <taxon>Bacillati</taxon>
        <taxon>Actinomycetota</taxon>
        <taxon>Actinomycetes</taxon>
        <taxon>Geodermatophilales</taxon>
        <taxon>Geodermatophilaceae</taxon>
        <taxon>Klenkia</taxon>
    </lineage>
</organism>
<evidence type="ECO:0000256" key="2">
    <source>
        <dbReference type="SAM" id="SignalP"/>
    </source>
</evidence>
<name>A0A1H0TG69_9ACTN</name>
<proteinExistence type="predicted"/>
<reference evidence="4" key="1">
    <citation type="submission" date="2016-10" db="EMBL/GenBank/DDBJ databases">
        <authorList>
            <person name="Varghese N."/>
            <person name="Submissions S."/>
        </authorList>
    </citation>
    <scope>NUCLEOTIDE SEQUENCE [LARGE SCALE GENOMIC DNA]</scope>
    <source>
        <strain evidence="4">DSM 45843</strain>
    </source>
</reference>
<dbReference type="PROSITE" id="PS51257">
    <property type="entry name" value="PROKAR_LIPOPROTEIN"/>
    <property type="match status" value="1"/>
</dbReference>
<sequence length="172" mass="17153">MRITTPVRTTLSAAAALALLTACGGGSDDTAAASTSGSSSAAATSSSAAQDDTDSEAQAFCSEAQGAFSDLQSATTSADPSAIPALFAEASAKLDTIQPPAEISEPWGVLTAALDTAVANVQGLDLNTPEGQQAFVTEFTQLQNTATDAQAEVESYVTANCDLPTESAAPTS</sequence>